<dbReference type="Proteomes" id="UP000000939">
    <property type="component" value="Chromosome"/>
</dbReference>
<dbReference type="EMBL" id="CP001999">
    <property type="protein sequence ID" value="ADG94550.1"/>
    <property type="molecule type" value="Genomic_DNA"/>
</dbReference>
<dbReference type="KEGG" id="ant:Arnit_2902"/>
<sequence length="308" mass="36942">MIRIQKDNLEELANKHYEAIAEYIKKTKSSKYTIELLDSQVKICFNDNWDFKKLILAKPNELEYLSKIYKSKCCNGFKFFQTLYGYFNKKDKFKYENEYYNAFELVKSLNISTCPYCNRNGIYNIKNSKKRTSELDHFYAQSKYPFFAMSFYNLIPSCKVCNQLKSDEDKQYINPYDDRFDFNKNAKFTFKINDASFIYSQKGFDLKYKFTKDVSYEEKKRIVNNRKVFELKDLYSNHKDIALELIQKAQVYNESYVDELFQKYEGTLFKNREDVLRHITGGYIEDKDINKRPLSKLIKDISEELNLI</sequence>
<evidence type="ECO:0000313" key="1">
    <source>
        <dbReference type="EMBL" id="ADG94550.1"/>
    </source>
</evidence>
<dbReference type="AlphaFoldDB" id="D5V7D0"/>
<gene>
    <name evidence="1" type="ordered locus">Arnit_2902</name>
</gene>
<proteinExistence type="predicted"/>
<dbReference type="OrthoDB" id="9816185at2"/>
<evidence type="ECO:0008006" key="3">
    <source>
        <dbReference type="Google" id="ProtNLM"/>
    </source>
</evidence>
<dbReference type="STRING" id="572480.Arnit_2902"/>
<keyword evidence="2" id="KW-1185">Reference proteome</keyword>
<protein>
    <recommendedName>
        <fullName evidence="3">HNH domain-containing protein</fullName>
    </recommendedName>
</protein>
<evidence type="ECO:0000313" key="2">
    <source>
        <dbReference type="Proteomes" id="UP000000939"/>
    </source>
</evidence>
<accession>D5V7D0</accession>
<dbReference type="Gene3D" id="1.10.30.50">
    <property type="match status" value="1"/>
</dbReference>
<name>D5V7D0_ARCNC</name>
<dbReference type="HOGENOM" id="CLU_051468_0_0_7"/>
<dbReference type="eggNOG" id="COG1403">
    <property type="taxonomic scope" value="Bacteria"/>
</dbReference>
<reference evidence="1 2" key="1">
    <citation type="journal article" date="2010" name="Stand. Genomic Sci.">
        <title>Complete genome sequence of Arcobacter nitrofigilis type strain (CI).</title>
        <authorList>
            <person name="Pati A."/>
            <person name="Gronow S."/>
            <person name="Lapidus A."/>
            <person name="Copeland A."/>
            <person name="Glavina Del Rio T."/>
            <person name="Nolan M."/>
            <person name="Lucas S."/>
            <person name="Tice H."/>
            <person name="Cheng J.F."/>
            <person name="Han C."/>
            <person name="Chertkov O."/>
            <person name="Bruce D."/>
            <person name="Tapia R."/>
            <person name="Goodwin L."/>
            <person name="Pitluck S."/>
            <person name="Liolios K."/>
            <person name="Ivanova N."/>
            <person name="Mavromatis K."/>
            <person name="Chen A."/>
            <person name="Palaniappan K."/>
            <person name="Land M."/>
            <person name="Hauser L."/>
            <person name="Chang Y.J."/>
            <person name="Jeffries C.D."/>
            <person name="Detter J.C."/>
            <person name="Rohde M."/>
            <person name="Goker M."/>
            <person name="Bristow J."/>
            <person name="Eisen J.A."/>
            <person name="Markowitz V."/>
            <person name="Hugenholtz P."/>
            <person name="Klenk H.P."/>
            <person name="Kyrpides N.C."/>
        </authorList>
    </citation>
    <scope>NUCLEOTIDE SEQUENCE [LARGE SCALE GENOMIC DNA]</scope>
    <source>
        <strain evidence="2">ATCC 33309 / DSM 7299 / CCUG 15893 / LMG 7604 / NCTC 12251 / CI</strain>
    </source>
</reference>
<dbReference type="RefSeq" id="WP_013136695.1">
    <property type="nucleotide sequence ID" value="NC_014166.1"/>
</dbReference>
<organism evidence="1 2">
    <name type="scientific">Arcobacter nitrofigilis (strain ATCC 33309 / DSM 7299 / CCUG 15893 / LMG 7604 / NCTC 12251 / CI)</name>
    <name type="common">Campylobacter nitrofigilis</name>
    <dbReference type="NCBI Taxonomy" id="572480"/>
    <lineage>
        <taxon>Bacteria</taxon>
        <taxon>Pseudomonadati</taxon>
        <taxon>Campylobacterota</taxon>
        <taxon>Epsilonproteobacteria</taxon>
        <taxon>Campylobacterales</taxon>
        <taxon>Arcobacteraceae</taxon>
        <taxon>Arcobacter</taxon>
    </lineage>
</organism>